<comment type="caution">
    <text evidence="1">The sequence shown here is derived from an EMBL/GenBank/DDBJ whole genome shotgun (WGS) entry which is preliminary data.</text>
</comment>
<protein>
    <submittedName>
        <fullName evidence="1">Uncharacterized protein</fullName>
    </submittedName>
</protein>
<dbReference type="AlphaFoldDB" id="A0A8X6VL70"/>
<name>A0A8X6VL70_TRICX</name>
<gene>
    <name evidence="1" type="ORF">TNCV_1089101</name>
</gene>
<keyword evidence="2" id="KW-1185">Reference proteome</keyword>
<reference evidence="1" key="1">
    <citation type="submission" date="2020-08" db="EMBL/GenBank/DDBJ databases">
        <title>Multicomponent nature underlies the extraordinary mechanical properties of spider dragline silk.</title>
        <authorList>
            <person name="Kono N."/>
            <person name="Nakamura H."/>
            <person name="Mori M."/>
            <person name="Yoshida Y."/>
            <person name="Ohtoshi R."/>
            <person name="Malay A.D."/>
            <person name="Moran D.A.P."/>
            <person name="Tomita M."/>
            <person name="Numata K."/>
            <person name="Arakawa K."/>
        </authorList>
    </citation>
    <scope>NUCLEOTIDE SEQUENCE</scope>
</reference>
<evidence type="ECO:0000313" key="1">
    <source>
        <dbReference type="EMBL" id="GFY17134.1"/>
    </source>
</evidence>
<accession>A0A8X6VL70</accession>
<dbReference type="Proteomes" id="UP000887159">
    <property type="component" value="Unassembled WGS sequence"/>
</dbReference>
<dbReference type="EMBL" id="BMAU01021343">
    <property type="protein sequence ID" value="GFY17134.1"/>
    <property type="molecule type" value="Genomic_DNA"/>
</dbReference>
<organism evidence="1 2">
    <name type="scientific">Trichonephila clavipes</name>
    <name type="common">Golden silk orbweaver</name>
    <name type="synonym">Nephila clavipes</name>
    <dbReference type="NCBI Taxonomy" id="2585209"/>
    <lineage>
        <taxon>Eukaryota</taxon>
        <taxon>Metazoa</taxon>
        <taxon>Ecdysozoa</taxon>
        <taxon>Arthropoda</taxon>
        <taxon>Chelicerata</taxon>
        <taxon>Arachnida</taxon>
        <taxon>Araneae</taxon>
        <taxon>Araneomorphae</taxon>
        <taxon>Entelegynae</taxon>
        <taxon>Araneoidea</taxon>
        <taxon>Nephilidae</taxon>
        <taxon>Trichonephila</taxon>
    </lineage>
</organism>
<sequence>MVSDGGTRNSSGEGASYLLGSLTAAETVRFVPVSHRFRGSVGNGLLPTSLERTSSSMNIWRALMHRHFHRTRAIAKEGPRPPVPISVFVTLGAEVHEQMFRSGDQSDVKPSLSSSQAQARYSFY</sequence>
<proteinExistence type="predicted"/>
<evidence type="ECO:0000313" key="2">
    <source>
        <dbReference type="Proteomes" id="UP000887159"/>
    </source>
</evidence>